<dbReference type="Pfam" id="PF04203">
    <property type="entry name" value="Sortase"/>
    <property type="match status" value="1"/>
</dbReference>
<dbReference type="InterPro" id="IPR005754">
    <property type="entry name" value="Sortase"/>
</dbReference>
<evidence type="ECO:0000256" key="2">
    <source>
        <dbReference type="SAM" id="MobiDB-lite"/>
    </source>
</evidence>
<dbReference type="SUPFAM" id="SSF63817">
    <property type="entry name" value="Sortase"/>
    <property type="match status" value="1"/>
</dbReference>
<proteinExistence type="predicted"/>
<feature type="region of interest" description="Disordered" evidence="2">
    <location>
        <begin position="42"/>
        <end position="73"/>
    </location>
</feature>
<evidence type="ECO:0000256" key="3">
    <source>
        <dbReference type="SAM" id="SignalP"/>
    </source>
</evidence>
<reference evidence="4" key="1">
    <citation type="submission" date="2021-01" db="EMBL/GenBank/DDBJ databases">
        <title>Whole genome shotgun sequence of Spirilliplanes yamanashiensis NBRC 15828.</title>
        <authorList>
            <person name="Komaki H."/>
            <person name="Tamura T."/>
        </authorList>
    </citation>
    <scope>NUCLEOTIDE SEQUENCE</scope>
    <source>
        <strain evidence="4">NBRC 15828</strain>
    </source>
</reference>
<dbReference type="RefSeq" id="WP_203939169.1">
    <property type="nucleotide sequence ID" value="NZ_BAAAGJ010000002.1"/>
</dbReference>
<evidence type="ECO:0000313" key="5">
    <source>
        <dbReference type="Proteomes" id="UP000652013"/>
    </source>
</evidence>
<feature type="signal peptide" evidence="3">
    <location>
        <begin position="1"/>
        <end position="37"/>
    </location>
</feature>
<feature type="compositionally biased region" description="Low complexity" evidence="2">
    <location>
        <begin position="42"/>
        <end position="60"/>
    </location>
</feature>
<protein>
    <recommendedName>
        <fullName evidence="6">Sortase family protein</fullName>
    </recommendedName>
</protein>
<gene>
    <name evidence="4" type="ORF">Sya03_32720</name>
</gene>
<evidence type="ECO:0008006" key="6">
    <source>
        <dbReference type="Google" id="ProtNLM"/>
    </source>
</evidence>
<organism evidence="4 5">
    <name type="scientific">Spirilliplanes yamanashiensis</name>
    <dbReference type="NCBI Taxonomy" id="42233"/>
    <lineage>
        <taxon>Bacteria</taxon>
        <taxon>Bacillati</taxon>
        <taxon>Actinomycetota</taxon>
        <taxon>Actinomycetes</taxon>
        <taxon>Micromonosporales</taxon>
        <taxon>Micromonosporaceae</taxon>
        <taxon>Spirilliplanes</taxon>
    </lineage>
</organism>
<dbReference type="GO" id="GO:0016787">
    <property type="term" value="F:hydrolase activity"/>
    <property type="evidence" value="ECO:0007669"/>
    <property type="project" value="UniProtKB-KW"/>
</dbReference>
<evidence type="ECO:0000313" key="4">
    <source>
        <dbReference type="EMBL" id="GIJ03920.1"/>
    </source>
</evidence>
<feature type="chain" id="PRO_5035281439" description="Sortase family protein" evidence="3">
    <location>
        <begin position="38"/>
        <end position="220"/>
    </location>
</feature>
<dbReference type="InterPro" id="IPR023365">
    <property type="entry name" value="Sortase_dom-sf"/>
</dbReference>
<dbReference type="Proteomes" id="UP000652013">
    <property type="component" value="Unassembled WGS sequence"/>
</dbReference>
<evidence type="ECO:0000256" key="1">
    <source>
        <dbReference type="ARBA" id="ARBA00022801"/>
    </source>
</evidence>
<comment type="caution">
    <text evidence="4">The sequence shown here is derived from an EMBL/GenBank/DDBJ whole genome shotgun (WGS) entry which is preliminary data.</text>
</comment>
<sequence length="220" mass="22211">MRHRAGRHAATVSGRRVAGWAALAAGAGALAAGTALAAGPGPTDAGALPAPATTSPPAAREAQRSAGPLAVPAAPPTRVGIGAQRVDALVEPAGVLPGGELAVPDDPDRLGWWIGSALPGAARGTVLVAGHVDSARSGPGALFRLADLPLGSTIEVRAGDRTVRYRTVARRSYAKTRLPADLFRADGEPRLALVTCGGAFRDGAYERNVVVYAEPVSAAR</sequence>
<dbReference type="EMBL" id="BOOY01000025">
    <property type="protein sequence ID" value="GIJ03920.1"/>
    <property type="molecule type" value="Genomic_DNA"/>
</dbReference>
<accession>A0A8J3Y9E7</accession>
<dbReference type="CDD" id="cd05829">
    <property type="entry name" value="Sortase_F"/>
    <property type="match status" value="1"/>
</dbReference>
<dbReference type="InterPro" id="IPR042001">
    <property type="entry name" value="Sortase_F"/>
</dbReference>
<keyword evidence="5" id="KW-1185">Reference proteome</keyword>
<dbReference type="AlphaFoldDB" id="A0A8J3Y9E7"/>
<keyword evidence="1" id="KW-0378">Hydrolase</keyword>
<dbReference type="Gene3D" id="2.40.260.10">
    <property type="entry name" value="Sortase"/>
    <property type="match status" value="1"/>
</dbReference>
<name>A0A8J3Y9E7_9ACTN</name>
<keyword evidence="3" id="KW-0732">Signal</keyword>